<organism evidence="9 10">
    <name type="scientific">Boothiomyces macroporosus</name>
    <dbReference type="NCBI Taxonomy" id="261099"/>
    <lineage>
        <taxon>Eukaryota</taxon>
        <taxon>Fungi</taxon>
        <taxon>Fungi incertae sedis</taxon>
        <taxon>Chytridiomycota</taxon>
        <taxon>Chytridiomycota incertae sedis</taxon>
        <taxon>Chytridiomycetes</taxon>
        <taxon>Rhizophydiales</taxon>
        <taxon>Terramycetaceae</taxon>
        <taxon>Boothiomyces</taxon>
    </lineage>
</organism>
<dbReference type="InterPro" id="IPR001683">
    <property type="entry name" value="PX_dom"/>
</dbReference>
<dbReference type="InterPro" id="IPR042618">
    <property type="entry name" value="IQCG"/>
</dbReference>
<comment type="subcellular location">
    <subcellularLocation>
        <location evidence="2">Cell projection</location>
    </subcellularLocation>
    <subcellularLocation>
        <location evidence="1">Cytoplasm</location>
        <location evidence="1">Cytoskeleton</location>
    </subcellularLocation>
</comment>
<feature type="coiled-coil region" evidence="6">
    <location>
        <begin position="195"/>
        <end position="229"/>
    </location>
</feature>
<dbReference type="SUPFAM" id="SSF64268">
    <property type="entry name" value="PX domain"/>
    <property type="match status" value="1"/>
</dbReference>
<dbReference type="GO" id="GO:0035091">
    <property type="term" value="F:phosphatidylinositol binding"/>
    <property type="evidence" value="ECO:0007669"/>
    <property type="project" value="InterPro"/>
</dbReference>
<keyword evidence="5" id="KW-0966">Cell projection</keyword>
<keyword evidence="3" id="KW-0963">Cytoplasm</keyword>
<evidence type="ECO:0000256" key="3">
    <source>
        <dbReference type="ARBA" id="ARBA00022490"/>
    </source>
</evidence>
<evidence type="ECO:0000256" key="1">
    <source>
        <dbReference type="ARBA" id="ARBA00004245"/>
    </source>
</evidence>
<proteinExistence type="predicted"/>
<protein>
    <submittedName>
        <fullName evidence="9">Sorting nexin-3</fullName>
    </submittedName>
</protein>
<evidence type="ECO:0000313" key="9">
    <source>
        <dbReference type="EMBL" id="KAJ3262299.1"/>
    </source>
</evidence>
<dbReference type="GO" id="GO:0005856">
    <property type="term" value="C:cytoskeleton"/>
    <property type="evidence" value="ECO:0007669"/>
    <property type="project" value="UniProtKB-SubCell"/>
</dbReference>
<gene>
    <name evidence="9" type="primary">SNX3</name>
    <name evidence="9" type="ORF">HK103_002713</name>
</gene>
<accession>A0AAD5USA2</accession>
<evidence type="ECO:0000256" key="5">
    <source>
        <dbReference type="ARBA" id="ARBA00023273"/>
    </source>
</evidence>
<evidence type="ECO:0000259" key="8">
    <source>
        <dbReference type="PROSITE" id="PS50195"/>
    </source>
</evidence>
<dbReference type="Pfam" id="PF00787">
    <property type="entry name" value="PX"/>
    <property type="match status" value="1"/>
</dbReference>
<feature type="coiled-coil region" evidence="6">
    <location>
        <begin position="435"/>
        <end position="490"/>
    </location>
</feature>
<evidence type="ECO:0000313" key="10">
    <source>
        <dbReference type="Proteomes" id="UP001210925"/>
    </source>
</evidence>
<keyword evidence="4" id="KW-0206">Cytoskeleton</keyword>
<dbReference type="Proteomes" id="UP001210925">
    <property type="component" value="Unassembled WGS sequence"/>
</dbReference>
<reference evidence="9" key="1">
    <citation type="submission" date="2020-05" db="EMBL/GenBank/DDBJ databases">
        <title>Phylogenomic resolution of chytrid fungi.</title>
        <authorList>
            <person name="Stajich J.E."/>
            <person name="Amses K."/>
            <person name="Simmons R."/>
            <person name="Seto K."/>
            <person name="Myers J."/>
            <person name="Bonds A."/>
            <person name="Quandt C.A."/>
            <person name="Barry K."/>
            <person name="Liu P."/>
            <person name="Grigoriev I."/>
            <person name="Longcore J.E."/>
            <person name="James T.Y."/>
        </authorList>
    </citation>
    <scope>NUCLEOTIDE SEQUENCE</scope>
    <source>
        <strain evidence="9">PLAUS21</strain>
    </source>
</reference>
<dbReference type="PANTHER" id="PTHR14871">
    <property type="entry name" value="DYNEIN REGULATORY COMPLEX PROTEIN 9"/>
    <property type="match status" value="1"/>
</dbReference>
<dbReference type="GO" id="GO:0044782">
    <property type="term" value="P:cilium organization"/>
    <property type="evidence" value="ECO:0007669"/>
    <property type="project" value="TreeGrafter"/>
</dbReference>
<name>A0AAD5USA2_9FUNG</name>
<sequence length="547" mass="63226">MSFMRNDFREQTADERYGVPENFLEIEVRDPQLKGDKSKYIDYEIVLRTNLPSFKLKESSVRRRYSDFEWLKDALERESTRVNIPSLPGKVFTNRFSEEVIEHRRQGLERFMQIVAGHPLLQTGSKILGPFIQALPPLTTLPPNLTDFDSISNYSGSGSTLPPARAQAFIAIFEDALEQLSVLGDITPEAMKSDNKQLAEKITKILNEQRTLQEKYQELLIEREQAKILANKMKFKEIQATLTDINGQIMQHTQTLGRLLKTHPSVAQNLLKIQQERSALQALLSRSIRELKENKFDSLIQTVEEEYKKRNTLQNTINKENDALENLKELQRELANEKKLIQDETNDRNQVIQQLKDTIQEINSLTVSEQKYIKKEVKAHENSVKLNCSQREAQLLAEKNLLMNKIKQESAAHSKIMEFLAMQRNTLEASIQDWMVRYEEDTEAKTQELESLKVRRTQDLDKFEELVTAYESLEKTVDEDRKTRAQEAEELRIQGNKLKAALQIQRWYRKQRRIRAQLAAVKTPVKGSKGKGKGKKSAGKKGKKGKK</sequence>
<evidence type="ECO:0000256" key="4">
    <source>
        <dbReference type="ARBA" id="ARBA00023212"/>
    </source>
</evidence>
<dbReference type="PANTHER" id="PTHR14871:SF1">
    <property type="entry name" value="DYNEIN REGULATORY COMPLEX PROTEIN 9"/>
    <property type="match status" value="1"/>
</dbReference>
<dbReference type="PROSITE" id="PS50195">
    <property type="entry name" value="PX"/>
    <property type="match status" value="1"/>
</dbReference>
<comment type="caution">
    <text evidence="9">The sequence shown here is derived from an EMBL/GenBank/DDBJ whole genome shotgun (WGS) entry which is preliminary data.</text>
</comment>
<dbReference type="SMART" id="SM00312">
    <property type="entry name" value="PX"/>
    <property type="match status" value="1"/>
</dbReference>
<feature type="region of interest" description="Disordered" evidence="7">
    <location>
        <begin position="519"/>
        <end position="547"/>
    </location>
</feature>
<keyword evidence="10" id="KW-1185">Reference proteome</keyword>
<dbReference type="EMBL" id="JADGKB010000002">
    <property type="protein sequence ID" value="KAJ3262299.1"/>
    <property type="molecule type" value="Genomic_DNA"/>
</dbReference>
<evidence type="ECO:0000256" key="7">
    <source>
        <dbReference type="SAM" id="MobiDB-lite"/>
    </source>
</evidence>
<feature type="domain" description="PX" evidence="8">
    <location>
        <begin position="21"/>
        <end position="138"/>
    </location>
</feature>
<feature type="compositionally biased region" description="Basic residues" evidence="7">
    <location>
        <begin position="528"/>
        <end position="547"/>
    </location>
</feature>
<dbReference type="GO" id="GO:0005737">
    <property type="term" value="C:cytoplasm"/>
    <property type="evidence" value="ECO:0007669"/>
    <property type="project" value="TreeGrafter"/>
</dbReference>
<feature type="coiled-coil region" evidence="6">
    <location>
        <begin position="310"/>
        <end position="361"/>
    </location>
</feature>
<dbReference type="AlphaFoldDB" id="A0AAD5USA2"/>
<dbReference type="GO" id="GO:0031514">
    <property type="term" value="C:motile cilium"/>
    <property type="evidence" value="ECO:0007669"/>
    <property type="project" value="TreeGrafter"/>
</dbReference>
<dbReference type="Gene3D" id="3.30.1520.10">
    <property type="entry name" value="Phox-like domain"/>
    <property type="match status" value="1"/>
</dbReference>
<keyword evidence="6" id="KW-0175">Coiled coil</keyword>
<dbReference type="InterPro" id="IPR036871">
    <property type="entry name" value="PX_dom_sf"/>
</dbReference>
<evidence type="ECO:0000256" key="6">
    <source>
        <dbReference type="SAM" id="Coils"/>
    </source>
</evidence>
<evidence type="ECO:0000256" key="2">
    <source>
        <dbReference type="ARBA" id="ARBA00004316"/>
    </source>
</evidence>